<proteinExistence type="predicted"/>
<dbReference type="Ensembl" id="ENSCSET00000025906.1">
    <property type="protein sequence ID" value="ENSCSEP00000025569.1"/>
    <property type="gene ID" value="ENSCSEG00000016329.1"/>
</dbReference>
<accession>A0A3P8WFS6</accession>
<feature type="domain" description="C3H1-type" evidence="8">
    <location>
        <begin position="187"/>
        <end position="209"/>
    </location>
</feature>
<dbReference type="GO" id="GO:0003723">
    <property type="term" value="F:RNA binding"/>
    <property type="evidence" value="ECO:0007669"/>
    <property type="project" value="InterPro"/>
</dbReference>
<feature type="compositionally biased region" description="Basic and acidic residues" evidence="7">
    <location>
        <begin position="594"/>
        <end position="616"/>
    </location>
</feature>
<evidence type="ECO:0000313" key="9">
    <source>
        <dbReference type="Ensembl" id="ENSCSEP00000025569.1"/>
    </source>
</evidence>
<evidence type="ECO:0000256" key="7">
    <source>
        <dbReference type="SAM" id="MobiDB-lite"/>
    </source>
</evidence>
<name>A0A3P8WFS6_CYNSE</name>
<evidence type="ECO:0000313" key="10">
    <source>
        <dbReference type="Proteomes" id="UP000265120"/>
    </source>
</evidence>
<dbReference type="SMART" id="SM00356">
    <property type="entry name" value="ZnF_C3H1"/>
    <property type="match status" value="3"/>
</dbReference>
<feature type="region of interest" description="Disordered" evidence="7">
    <location>
        <begin position="461"/>
        <end position="497"/>
    </location>
</feature>
<dbReference type="PANTHER" id="PTHR13119:SF23">
    <property type="entry name" value="ZINC FINGER CCCH DOMAIN-CONTAINING PROTEIN 4"/>
    <property type="match status" value="1"/>
</dbReference>
<evidence type="ECO:0000256" key="4">
    <source>
        <dbReference type="ARBA" id="ARBA00022771"/>
    </source>
</evidence>
<keyword evidence="2 6" id="KW-0479">Metal-binding</keyword>
<feature type="compositionally biased region" description="Polar residues" evidence="7">
    <location>
        <begin position="292"/>
        <end position="302"/>
    </location>
</feature>
<dbReference type="InterPro" id="IPR054361">
    <property type="entry name" value="Znf-CCCH_ZC3H4/6/8"/>
</dbReference>
<keyword evidence="5 6" id="KW-0862">Zinc</keyword>
<dbReference type="GO" id="GO:0005634">
    <property type="term" value="C:nucleus"/>
    <property type="evidence" value="ECO:0007669"/>
    <property type="project" value="TreeGrafter"/>
</dbReference>
<feature type="compositionally biased region" description="Polar residues" evidence="7">
    <location>
        <begin position="620"/>
        <end position="633"/>
    </location>
</feature>
<feature type="region of interest" description="Disordered" evidence="7">
    <location>
        <begin position="719"/>
        <end position="744"/>
    </location>
</feature>
<organism evidence="9 10">
    <name type="scientific">Cynoglossus semilaevis</name>
    <name type="common">Tongue sole</name>
    <dbReference type="NCBI Taxonomy" id="244447"/>
    <lineage>
        <taxon>Eukaryota</taxon>
        <taxon>Metazoa</taxon>
        <taxon>Chordata</taxon>
        <taxon>Craniata</taxon>
        <taxon>Vertebrata</taxon>
        <taxon>Euteleostomi</taxon>
        <taxon>Actinopterygii</taxon>
        <taxon>Neopterygii</taxon>
        <taxon>Teleostei</taxon>
        <taxon>Neoteleostei</taxon>
        <taxon>Acanthomorphata</taxon>
        <taxon>Carangaria</taxon>
        <taxon>Pleuronectiformes</taxon>
        <taxon>Pleuronectoidei</taxon>
        <taxon>Cynoglossidae</taxon>
        <taxon>Cynoglossinae</taxon>
        <taxon>Cynoglossus</taxon>
    </lineage>
</organism>
<evidence type="ECO:0000256" key="6">
    <source>
        <dbReference type="PROSITE-ProRule" id="PRU00723"/>
    </source>
</evidence>
<dbReference type="GO" id="GO:0045892">
    <property type="term" value="P:negative regulation of DNA-templated transcription"/>
    <property type="evidence" value="ECO:0007669"/>
    <property type="project" value="InterPro"/>
</dbReference>
<feature type="compositionally biased region" description="Polar residues" evidence="7">
    <location>
        <begin position="395"/>
        <end position="408"/>
    </location>
</feature>
<feature type="region of interest" description="Disordered" evidence="7">
    <location>
        <begin position="287"/>
        <end position="306"/>
    </location>
</feature>
<evidence type="ECO:0000256" key="2">
    <source>
        <dbReference type="ARBA" id="ARBA00022723"/>
    </source>
</evidence>
<feature type="compositionally biased region" description="Basic and acidic residues" evidence="7">
    <location>
        <begin position="63"/>
        <end position="72"/>
    </location>
</feature>
<dbReference type="PROSITE" id="PS50103">
    <property type="entry name" value="ZF_C3H1"/>
    <property type="match status" value="3"/>
</dbReference>
<dbReference type="Proteomes" id="UP000265120">
    <property type="component" value="Chromosome 9"/>
</dbReference>
<dbReference type="GeneTree" id="ENSGT00940000157396"/>
<dbReference type="InterPro" id="IPR036855">
    <property type="entry name" value="Znf_CCCH_sf"/>
</dbReference>
<feature type="zinc finger region" description="C3H1-type" evidence="6">
    <location>
        <begin position="212"/>
        <end position="234"/>
    </location>
</feature>
<dbReference type="Pfam" id="PF22623">
    <property type="entry name" value="zf-CCCH_9"/>
    <property type="match status" value="1"/>
</dbReference>
<dbReference type="GO" id="GO:0008270">
    <property type="term" value="F:zinc ion binding"/>
    <property type="evidence" value="ECO:0007669"/>
    <property type="project" value="UniProtKB-KW"/>
</dbReference>
<dbReference type="Pfam" id="PF14608">
    <property type="entry name" value="zf-CCCH_2"/>
    <property type="match status" value="2"/>
</dbReference>
<dbReference type="AlphaFoldDB" id="A0A3P8WFS6"/>
<reference evidence="9" key="2">
    <citation type="submission" date="2025-08" db="UniProtKB">
        <authorList>
            <consortium name="Ensembl"/>
        </authorList>
    </citation>
    <scope>IDENTIFICATION</scope>
</reference>
<feature type="compositionally biased region" description="Basic and acidic residues" evidence="7">
    <location>
        <begin position="130"/>
        <end position="145"/>
    </location>
</feature>
<reference evidence="9 10" key="1">
    <citation type="journal article" date="2014" name="Nat. Genet.">
        <title>Whole-genome sequence of a flatfish provides insights into ZW sex chromosome evolution and adaptation to a benthic lifestyle.</title>
        <authorList>
            <person name="Chen S."/>
            <person name="Zhang G."/>
            <person name="Shao C."/>
            <person name="Huang Q."/>
            <person name="Liu G."/>
            <person name="Zhang P."/>
            <person name="Song W."/>
            <person name="An N."/>
            <person name="Chalopin D."/>
            <person name="Volff J.N."/>
            <person name="Hong Y."/>
            <person name="Li Q."/>
            <person name="Sha Z."/>
            <person name="Zhou H."/>
            <person name="Xie M."/>
            <person name="Yu Q."/>
            <person name="Liu Y."/>
            <person name="Xiang H."/>
            <person name="Wang N."/>
            <person name="Wu K."/>
            <person name="Yang C."/>
            <person name="Zhou Q."/>
            <person name="Liao X."/>
            <person name="Yang L."/>
            <person name="Hu Q."/>
            <person name="Zhang J."/>
            <person name="Meng L."/>
            <person name="Jin L."/>
            <person name="Tian Y."/>
            <person name="Lian J."/>
            <person name="Yang J."/>
            <person name="Miao G."/>
            <person name="Liu S."/>
            <person name="Liang Z."/>
            <person name="Yan F."/>
            <person name="Li Y."/>
            <person name="Sun B."/>
            <person name="Zhang H."/>
            <person name="Zhang J."/>
            <person name="Zhu Y."/>
            <person name="Du M."/>
            <person name="Zhao Y."/>
            <person name="Schartl M."/>
            <person name="Tang Q."/>
            <person name="Wang J."/>
        </authorList>
    </citation>
    <scope>NUCLEOTIDE SEQUENCE</scope>
</reference>
<keyword evidence="3" id="KW-0677">Repeat</keyword>
<sequence>MAFVNLFTGLFAVNEDVKSLKEPAVSHRNNSEHGRKHRTRKNQGCQGGPVNKRPRSQNQRNRRNFDVTKEDNGNLSIESPIETSELGGSGLMAERTHCHDDRPKLSVVYNCRKNKDKRYRNNNNRYQQRKQLESRVHQRDEENRCRGGSSRGRGDGRHKHVKLVKGPKPMSEEFKEQNALMVDGQLVCRHFLYGRCIKGDECQLKHIQGYNDCIKKVCKFYVQGFCTKGAGCPYMHKSFPCKFFHRKGTCLNGELCMFSHEPLNETTAMLLEEALKRDNDLYELATKAEQKSPMQQASTDEPASTDAMETADVDLATLRLQFYHSRETNSEQEAVCSETEIEEVSDSTLPTEGFELYNPPSVTSSYLQPEEPVCYSVEAVLGPRLYRPFPRFSPTPVSQDLSSQSASQKPPDLGCQSQAPCSVDTILSCKSGRKVLRRTSSPTTAQSLSLFGDCKNLTELLPGSETKSSMSGKKDMTEPQEEMSDISTMPPEDTQTCKEEVGAGPGHFLLSAPAPESESFRREVNLQDSGHPGHVLPSVSCGSAGAVAFSPMDCKRQTSAHSSRSRLHSPGPVLDSEGSGLSKITCRPAQPVEESSRAQRLSEKPQSDLKPGKQLHESTLAPSESNSETVNSGAGTWEKQFSSLFSNPITGDHRSDTDVSQAHSPASHCGSKGTASDGTSTRPFLCLFTSLKDTSETPIQTEQSSTAFKLFDTSTSSSPCGGADHSRTHTRISPTVSSPKGATTAAVTTSPDLVWILVHTKQTKSGRMASLQVFQMFCLSEMFDHSGRKCLSDFSFFFFFKDTIEVRGSFQRLFTQHQTKKKKRKKKVRKMNMEHTVLHVIIPLLSTKCLLEAQRACVWGCFINGCIK</sequence>
<keyword evidence="1" id="KW-0597">Phosphoprotein</keyword>
<keyword evidence="4 6" id="KW-0863">Zinc-finger</keyword>
<feature type="zinc finger region" description="C3H1-type" evidence="6">
    <location>
        <begin position="235"/>
        <end position="263"/>
    </location>
</feature>
<dbReference type="InterPro" id="IPR000571">
    <property type="entry name" value="Znf_CCCH"/>
</dbReference>
<evidence type="ECO:0000259" key="8">
    <source>
        <dbReference type="PROSITE" id="PS50103"/>
    </source>
</evidence>
<reference evidence="9" key="3">
    <citation type="submission" date="2025-09" db="UniProtKB">
        <authorList>
            <consortium name="Ensembl"/>
        </authorList>
    </citation>
    <scope>IDENTIFICATION</scope>
</reference>
<dbReference type="Gene3D" id="1.20.120.1350">
    <property type="entry name" value="Pneumovirus matrix protein 2 (M2), zinc-binding domain"/>
    <property type="match status" value="1"/>
</dbReference>
<dbReference type="Gene3D" id="4.10.1000.10">
    <property type="entry name" value="Zinc finger, CCCH-type"/>
    <property type="match status" value="1"/>
</dbReference>
<feature type="region of interest" description="Disordered" evidence="7">
    <location>
        <begin position="22"/>
        <end position="87"/>
    </location>
</feature>
<feature type="region of interest" description="Disordered" evidence="7">
    <location>
        <begin position="557"/>
        <end position="633"/>
    </location>
</feature>
<dbReference type="InterPro" id="IPR045124">
    <property type="entry name" value="Su(sable)-like"/>
</dbReference>
<feature type="region of interest" description="Disordered" evidence="7">
    <location>
        <begin position="395"/>
        <end position="415"/>
    </location>
</feature>
<dbReference type="InParanoid" id="A0A3P8WFS6"/>
<keyword evidence="10" id="KW-1185">Reference proteome</keyword>
<dbReference type="PANTHER" id="PTHR13119">
    <property type="entry name" value="ZINC FINGER CCCH DOMAIN-CONTAINING PROTEI"/>
    <property type="match status" value="1"/>
</dbReference>
<feature type="compositionally biased region" description="Basic and acidic residues" evidence="7">
    <location>
        <begin position="22"/>
        <end position="33"/>
    </location>
</feature>
<feature type="region of interest" description="Disordered" evidence="7">
    <location>
        <begin position="113"/>
        <end position="161"/>
    </location>
</feature>
<evidence type="ECO:0000256" key="3">
    <source>
        <dbReference type="ARBA" id="ARBA00022737"/>
    </source>
</evidence>
<dbReference type="STRING" id="244447.ENSCSEP00000025569"/>
<feature type="compositionally biased region" description="Polar residues" evidence="7">
    <location>
        <begin position="731"/>
        <end position="744"/>
    </location>
</feature>
<dbReference type="SUPFAM" id="SSF90229">
    <property type="entry name" value="CCCH zinc finger"/>
    <property type="match status" value="2"/>
</dbReference>
<evidence type="ECO:0000256" key="5">
    <source>
        <dbReference type="ARBA" id="ARBA00022833"/>
    </source>
</evidence>
<feature type="domain" description="C3H1-type" evidence="8">
    <location>
        <begin position="212"/>
        <end position="234"/>
    </location>
</feature>
<feature type="domain" description="C3H1-type" evidence="8">
    <location>
        <begin position="235"/>
        <end position="263"/>
    </location>
</feature>
<protein>
    <recommendedName>
        <fullName evidence="8">C3H1-type domain-containing protein</fullName>
    </recommendedName>
</protein>
<feature type="region of interest" description="Disordered" evidence="7">
    <location>
        <begin position="645"/>
        <end position="678"/>
    </location>
</feature>
<feature type="zinc finger region" description="C3H1-type" evidence="6">
    <location>
        <begin position="187"/>
        <end position="209"/>
    </location>
</feature>
<evidence type="ECO:0000256" key="1">
    <source>
        <dbReference type="ARBA" id="ARBA00022553"/>
    </source>
</evidence>